<protein>
    <submittedName>
        <fullName evidence="1">Uncharacterized protein</fullName>
    </submittedName>
</protein>
<gene>
    <name evidence="1" type="ORF">PSON_ATCC_30995.1.T0040314</name>
</gene>
<evidence type="ECO:0000313" key="1">
    <source>
        <dbReference type="EMBL" id="CAD8049784.1"/>
    </source>
</evidence>
<sequence length="85" mass="10124">MKQRIDNNKLSQAIEFLRKMKTLKYKQKSTLKLILINFIRNKFKCLKILIDKLSIILSPICLEVLNEFLGQMENILDKFRLITIL</sequence>
<keyword evidence="2" id="KW-1185">Reference proteome</keyword>
<organism evidence="1 2">
    <name type="scientific">Paramecium sonneborni</name>
    <dbReference type="NCBI Taxonomy" id="65129"/>
    <lineage>
        <taxon>Eukaryota</taxon>
        <taxon>Sar</taxon>
        <taxon>Alveolata</taxon>
        <taxon>Ciliophora</taxon>
        <taxon>Intramacronucleata</taxon>
        <taxon>Oligohymenophorea</taxon>
        <taxon>Peniculida</taxon>
        <taxon>Parameciidae</taxon>
        <taxon>Paramecium</taxon>
    </lineage>
</organism>
<accession>A0A8S1KG78</accession>
<name>A0A8S1KG78_9CILI</name>
<evidence type="ECO:0000313" key="2">
    <source>
        <dbReference type="Proteomes" id="UP000692954"/>
    </source>
</evidence>
<proteinExistence type="predicted"/>
<reference evidence="1" key="1">
    <citation type="submission" date="2021-01" db="EMBL/GenBank/DDBJ databases">
        <authorList>
            <consortium name="Genoscope - CEA"/>
            <person name="William W."/>
        </authorList>
    </citation>
    <scope>NUCLEOTIDE SEQUENCE</scope>
</reference>
<dbReference type="EMBL" id="CAJJDN010000004">
    <property type="protein sequence ID" value="CAD8049784.1"/>
    <property type="molecule type" value="Genomic_DNA"/>
</dbReference>
<comment type="caution">
    <text evidence="1">The sequence shown here is derived from an EMBL/GenBank/DDBJ whole genome shotgun (WGS) entry which is preliminary data.</text>
</comment>
<dbReference type="AlphaFoldDB" id="A0A8S1KG78"/>
<dbReference type="Proteomes" id="UP000692954">
    <property type="component" value="Unassembled WGS sequence"/>
</dbReference>